<dbReference type="InterPro" id="IPR028081">
    <property type="entry name" value="Leu-bd"/>
</dbReference>
<reference evidence="6" key="2">
    <citation type="submission" date="2021-08" db="EMBL/GenBank/DDBJ databases">
        <authorList>
            <person name="Tani A."/>
            <person name="Ola A."/>
            <person name="Ogura Y."/>
            <person name="Katsura K."/>
            <person name="Hayashi T."/>
        </authorList>
    </citation>
    <scope>NUCLEOTIDE SEQUENCE</scope>
    <source>
        <strain evidence="6">KCTC 52305</strain>
    </source>
</reference>
<proteinExistence type="inferred from homology"/>
<dbReference type="PANTHER" id="PTHR30483:SF38">
    <property type="entry name" value="BLR7848 PROTEIN"/>
    <property type="match status" value="1"/>
</dbReference>
<dbReference type="CDD" id="cd06334">
    <property type="entry name" value="PBP1_ABC_ligand_binding-like"/>
    <property type="match status" value="1"/>
</dbReference>
<organism evidence="6 7">
    <name type="scientific">Methylobacterium crusticola</name>
    <dbReference type="NCBI Taxonomy" id="1697972"/>
    <lineage>
        <taxon>Bacteria</taxon>
        <taxon>Pseudomonadati</taxon>
        <taxon>Pseudomonadota</taxon>
        <taxon>Alphaproteobacteria</taxon>
        <taxon>Hyphomicrobiales</taxon>
        <taxon>Methylobacteriaceae</taxon>
        <taxon>Methylobacterium</taxon>
    </lineage>
</organism>
<dbReference type="InterPro" id="IPR051010">
    <property type="entry name" value="BCAA_transport"/>
</dbReference>
<comment type="caution">
    <text evidence="6">The sequence shown here is derived from an EMBL/GenBank/DDBJ whole genome shotgun (WGS) entry which is preliminary data.</text>
</comment>
<name>A0ABQ4QRU6_9HYPH</name>
<dbReference type="Gene3D" id="3.40.50.2300">
    <property type="match status" value="2"/>
</dbReference>
<gene>
    <name evidence="6" type="ORF">OPKNFCMD_0127</name>
</gene>
<dbReference type="Pfam" id="PF13458">
    <property type="entry name" value="Peripla_BP_6"/>
    <property type="match status" value="1"/>
</dbReference>
<keyword evidence="7" id="KW-1185">Reference proteome</keyword>
<keyword evidence="3" id="KW-0029">Amino-acid transport</keyword>
<dbReference type="RefSeq" id="WP_128562006.1">
    <property type="nucleotide sequence ID" value="NZ_BPQH01000001.1"/>
</dbReference>
<dbReference type="EMBL" id="BPQH01000001">
    <property type="protein sequence ID" value="GJD47419.1"/>
    <property type="molecule type" value="Genomic_DNA"/>
</dbReference>
<reference evidence="6" key="1">
    <citation type="journal article" date="2021" name="Front. Microbiol.">
        <title>Comprehensive Comparative Genomics and Phenotyping of Methylobacterium Species.</title>
        <authorList>
            <person name="Alessa O."/>
            <person name="Ogura Y."/>
            <person name="Fujitani Y."/>
            <person name="Takami H."/>
            <person name="Hayashi T."/>
            <person name="Sahin N."/>
            <person name="Tani A."/>
        </authorList>
    </citation>
    <scope>NUCLEOTIDE SEQUENCE</scope>
    <source>
        <strain evidence="6">KCTC 52305</strain>
    </source>
</reference>
<evidence type="ECO:0000256" key="1">
    <source>
        <dbReference type="ARBA" id="ARBA00010062"/>
    </source>
</evidence>
<protein>
    <recommendedName>
        <fullName evidence="5">Leucine-binding protein domain-containing protein</fullName>
    </recommendedName>
</protein>
<dbReference type="InterPro" id="IPR028082">
    <property type="entry name" value="Peripla_BP_I"/>
</dbReference>
<keyword evidence="3" id="KW-0813">Transport</keyword>
<evidence type="ECO:0000259" key="5">
    <source>
        <dbReference type="Pfam" id="PF13458"/>
    </source>
</evidence>
<evidence type="ECO:0000313" key="6">
    <source>
        <dbReference type="EMBL" id="GJD47419.1"/>
    </source>
</evidence>
<keyword evidence="2 4" id="KW-0732">Signal</keyword>
<evidence type="ECO:0000256" key="3">
    <source>
        <dbReference type="ARBA" id="ARBA00022970"/>
    </source>
</evidence>
<feature type="signal peptide" evidence="4">
    <location>
        <begin position="1"/>
        <end position="29"/>
    </location>
</feature>
<accession>A0ABQ4QRU6</accession>
<dbReference type="Proteomes" id="UP001055167">
    <property type="component" value="Unassembled WGS sequence"/>
</dbReference>
<dbReference type="SUPFAM" id="SSF53822">
    <property type="entry name" value="Periplasmic binding protein-like I"/>
    <property type="match status" value="1"/>
</dbReference>
<evidence type="ECO:0000256" key="4">
    <source>
        <dbReference type="SAM" id="SignalP"/>
    </source>
</evidence>
<sequence>MLPRPAVTALLAGCLAAALVGAGAGPARADGLPVTLFTQRSGPMAETGIPVANGLHDYLTMLNRRDGGVGGVPLDLEECETGGDPQRELACYEAARARGTLVVSPWSADAARALLPRLAADRIPLVATGYGPSAMADGTTFPWAFAPPATVWDGLTVALAYLIAQSSDAEGLRGRTLAYLHRDTPAGREAVPVLQALADELGFGLRDYPLRDVPDETEAGPWRTARAADPDYVILDASAGLVGTPLRDAAAAGIPLGRIVAIGGPGEDELQAVGVRAKGLREVTWHAPGDSFPAFDQIDLLVIDAGLSSTPKDDAAGVHYNRGVYNGVIIAEGIRNAQRLAGRARIDGSDMRRGLEAIDLDAVRWKELGLVGFAGRLRLSCEDHSGHRPAFVQEWTGTRWTQVSDTIAPMRERLRPRLAAAVSALLARHAAENGQPWPPRTEPCDGQP</sequence>
<feature type="chain" id="PRO_5046262947" description="Leucine-binding protein domain-containing protein" evidence="4">
    <location>
        <begin position="30"/>
        <end position="448"/>
    </location>
</feature>
<evidence type="ECO:0000256" key="2">
    <source>
        <dbReference type="ARBA" id="ARBA00022729"/>
    </source>
</evidence>
<feature type="domain" description="Leucine-binding protein" evidence="5">
    <location>
        <begin position="36"/>
        <end position="396"/>
    </location>
</feature>
<comment type="similarity">
    <text evidence="1">Belongs to the leucine-binding protein family.</text>
</comment>
<evidence type="ECO:0000313" key="7">
    <source>
        <dbReference type="Proteomes" id="UP001055167"/>
    </source>
</evidence>
<dbReference type="PANTHER" id="PTHR30483">
    <property type="entry name" value="LEUCINE-SPECIFIC-BINDING PROTEIN"/>
    <property type="match status" value="1"/>
</dbReference>